<organism evidence="2 3">
    <name type="scientific">Pseudo-nitzschia multistriata</name>
    <dbReference type="NCBI Taxonomy" id="183589"/>
    <lineage>
        <taxon>Eukaryota</taxon>
        <taxon>Sar</taxon>
        <taxon>Stramenopiles</taxon>
        <taxon>Ochrophyta</taxon>
        <taxon>Bacillariophyta</taxon>
        <taxon>Bacillariophyceae</taxon>
        <taxon>Bacillariophycidae</taxon>
        <taxon>Bacillariales</taxon>
        <taxon>Bacillariaceae</taxon>
        <taxon>Pseudo-nitzschia</taxon>
    </lineage>
</organism>
<evidence type="ECO:0000256" key="1">
    <source>
        <dbReference type="SAM" id="SignalP"/>
    </source>
</evidence>
<evidence type="ECO:0000313" key="2">
    <source>
        <dbReference type="EMBL" id="VEU34743.1"/>
    </source>
</evidence>
<gene>
    <name evidence="2" type="ORF">PSNMU_V1.4_AUG-EV-PASAV3_0014710</name>
</gene>
<feature type="chain" id="PRO_5019143545" evidence="1">
    <location>
        <begin position="27"/>
        <end position="256"/>
    </location>
</feature>
<keyword evidence="1" id="KW-0732">Signal</keyword>
<protein>
    <submittedName>
        <fullName evidence="2">Uncharacterized protein</fullName>
    </submittedName>
</protein>
<reference evidence="2 3" key="1">
    <citation type="submission" date="2019-01" db="EMBL/GenBank/DDBJ databases">
        <authorList>
            <person name="Ferrante I. M."/>
        </authorList>
    </citation>
    <scope>NUCLEOTIDE SEQUENCE [LARGE SCALE GENOMIC DNA]</scope>
    <source>
        <strain evidence="2 3">B856</strain>
    </source>
</reference>
<evidence type="ECO:0000313" key="3">
    <source>
        <dbReference type="Proteomes" id="UP000291116"/>
    </source>
</evidence>
<feature type="signal peptide" evidence="1">
    <location>
        <begin position="1"/>
        <end position="26"/>
    </location>
</feature>
<proteinExistence type="predicted"/>
<name>A0A448YY59_9STRA</name>
<dbReference type="AlphaFoldDB" id="A0A448YY59"/>
<sequence>MMILPLAYLQVTALAMSSNVLPAALGLVLSLTASPSTTIPVATTSEVTQTILSSESHTTTIRPQTVENVPVLEILKVYGKLAGPNCYGKKAPPGSSCQIRLRDLEQAFSPLETDGSNANTAENPSSVISREEFASKLERMEFQWPLKPYGINEKSLTKTAIMNKGAETRVFMEELESREMYDPRNPAGPLPTSLRPALNRELEREGIRDARAIDLAYEALIGSGESKGMLRAEQTEYIDYYDFLKRIGPNSITWPK</sequence>
<dbReference type="Proteomes" id="UP000291116">
    <property type="component" value="Unassembled WGS sequence"/>
</dbReference>
<accession>A0A448YY59</accession>
<keyword evidence="3" id="KW-1185">Reference proteome</keyword>
<dbReference type="OrthoDB" id="42094at2759"/>
<dbReference type="EMBL" id="CAACVS010000037">
    <property type="protein sequence ID" value="VEU34743.1"/>
    <property type="molecule type" value="Genomic_DNA"/>
</dbReference>